<evidence type="ECO:0000313" key="4">
    <source>
        <dbReference type="EMBL" id="ANG61610.1"/>
    </source>
</evidence>
<keyword evidence="5" id="KW-1185">Reference proteome</keyword>
<dbReference type="GO" id="GO:0006633">
    <property type="term" value="P:fatty acid biosynthetic process"/>
    <property type="evidence" value="ECO:0007669"/>
    <property type="project" value="TreeGrafter"/>
</dbReference>
<reference evidence="4 5" key="2">
    <citation type="journal article" date="2018" name="Int. J. Syst. Evol. Microbiol.">
        <title>Marinobacterium aestuarii sp. nov., a benzene-degrading marine bacterium isolated from estuary sediment.</title>
        <authorList>
            <person name="Bae S.S."/>
            <person name="Jung J."/>
            <person name="Chung D."/>
            <person name="Baek K."/>
        </authorList>
    </citation>
    <scope>NUCLEOTIDE SEQUENCE [LARGE SCALE GENOMIC DNA]</scope>
    <source>
        <strain evidence="4 5">ST58-10</strain>
    </source>
</reference>
<organism evidence="4 5">
    <name type="scientific">Marinobacterium aestuarii</name>
    <dbReference type="NCBI Taxonomy" id="1821621"/>
    <lineage>
        <taxon>Bacteria</taxon>
        <taxon>Pseudomonadati</taxon>
        <taxon>Pseudomonadota</taxon>
        <taxon>Gammaproteobacteria</taxon>
        <taxon>Oceanospirillales</taxon>
        <taxon>Oceanospirillaceae</taxon>
        <taxon>Marinobacterium</taxon>
    </lineage>
</organism>
<dbReference type="InterPro" id="IPR042099">
    <property type="entry name" value="ANL_N_sf"/>
</dbReference>
<comment type="similarity">
    <text evidence="1">Belongs to the ATP-dependent AMP-binding enzyme family.</text>
</comment>
<dbReference type="Pfam" id="PF00501">
    <property type="entry name" value="AMP-binding"/>
    <property type="match status" value="1"/>
</dbReference>
<name>A0A1A9EV43_9GAMM</name>
<evidence type="ECO:0000256" key="1">
    <source>
        <dbReference type="ARBA" id="ARBA00006432"/>
    </source>
</evidence>
<evidence type="ECO:0000256" key="2">
    <source>
        <dbReference type="ARBA" id="ARBA00022598"/>
    </source>
</evidence>
<dbReference type="CDD" id="cd05931">
    <property type="entry name" value="FAAL"/>
    <property type="match status" value="1"/>
</dbReference>
<dbReference type="STRING" id="1821621.A8C75_03380"/>
<dbReference type="EMBL" id="CP015839">
    <property type="protein sequence ID" value="ANG61610.1"/>
    <property type="molecule type" value="Genomic_DNA"/>
</dbReference>
<dbReference type="Gene3D" id="3.40.50.12780">
    <property type="entry name" value="N-terminal domain of ligase-like"/>
    <property type="match status" value="1"/>
</dbReference>
<dbReference type="PANTHER" id="PTHR22754">
    <property type="entry name" value="DISCO-INTERACTING PROTEIN 2 DIP2 -RELATED"/>
    <property type="match status" value="1"/>
</dbReference>
<dbReference type="PROSITE" id="PS00455">
    <property type="entry name" value="AMP_BINDING"/>
    <property type="match status" value="1"/>
</dbReference>
<dbReference type="Proteomes" id="UP000078070">
    <property type="component" value="Chromosome"/>
</dbReference>
<accession>A0A1A9EV43</accession>
<reference evidence="5" key="1">
    <citation type="submission" date="2016-05" db="EMBL/GenBank/DDBJ databases">
        <authorList>
            <person name="Baek K."/>
            <person name="Yang S.-J."/>
        </authorList>
    </citation>
    <scope>NUCLEOTIDE SEQUENCE [LARGE SCALE GENOMIC DNA]</scope>
    <source>
        <strain evidence="5">ST58-10</strain>
    </source>
</reference>
<dbReference type="InterPro" id="IPR040097">
    <property type="entry name" value="FAAL/FAAC"/>
</dbReference>
<dbReference type="GO" id="GO:0071766">
    <property type="term" value="P:Actinobacterium-type cell wall biogenesis"/>
    <property type="evidence" value="ECO:0007669"/>
    <property type="project" value="UniProtKB-ARBA"/>
</dbReference>
<dbReference type="GO" id="GO:0016874">
    <property type="term" value="F:ligase activity"/>
    <property type="evidence" value="ECO:0007669"/>
    <property type="project" value="UniProtKB-KW"/>
</dbReference>
<dbReference type="InterPro" id="IPR020845">
    <property type="entry name" value="AMP-binding_CS"/>
</dbReference>
<dbReference type="SUPFAM" id="SSF56801">
    <property type="entry name" value="Acetyl-CoA synthetase-like"/>
    <property type="match status" value="1"/>
</dbReference>
<evidence type="ECO:0000313" key="5">
    <source>
        <dbReference type="Proteomes" id="UP000078070"/>
    </source>
</evidence>
<dbReference type="Gene3D" id="3.30.300.30">
    <property type="match status" value="1"/>
</dbReference>
<dbReference type="RefSeq" id="WP_067378120.1">
    <property type="nucleotide sequence ID" value="NZ_CP015839.1"/>
</dbReference>
<sequence>MKDQPAPPLRFMEAFDGHVARHGDQTACVFQPQGTDTARSLSYAELNRQVLDRARLLVERGYSGQPVALLFPSGLDFVVNFLACLAAGAVAVPLNLSRNAQQLERTLRILEDARTQAILTTAHSRALLAEQLAQLPQVDLHGQDWIDEHQTGPADPLPLPPPDPRQLAFVQYTSGSTGLPKGVMVSHANIVDNQLAIQQACGHEPGLIAGGWLPQFHDMGLIGHLLQPLFLGGTYVFMPPMNFVQRPRRWLELISHYRIQSSAAPNFGYEHCVKFIAEREDLSGLDLSCWTVALNGSEPVSADTMHAFADRFQAHGFDSAAFFPCYGMAETTLFVSGGPAGCGIETLTFEPASFDRGRLHPAAEGRRVVNCGLVTPQLDLKIVDPASGSLCEADSIGEIWISGASVAQGYLNQPEISAQQFRAQLVPADSRYYLRTGDMGFLHQGRLFVTGRIKEMLILRGRNLYPYDIERSCNSHPHAAGNNGASVFTLEIDGETRLAAIVEIRRNAFLNEDHAQLRLELREAVMAAHDVALDRLLLVKPGGIPKTTSGKVKRTACRELITAERALPA</sequence>
<gene>
    <name evidence="4" type="ORF">A8C75_03380</name>
</gene>
<dbReference type="KEGG" id="mars:A8C75_03380"/>
<evidence type="ECO:0000259" key="3">
    <source>
        <dbReference type="Pfam" id="PF00501"/>
    </source>
</evidence>
<dbReference type="InterPro" id="IPR000873">
    <property type="entry name" value="AMP-dep_synth/lig_dom"/>
</dbReference>
<dbReference type="PANTHER" id="PTHR22754:SF32">
    <property type="entry name" value="DISCO-INTERACTING PROTEIN 2"/>
    <property type="match status" value="1"/>
</dbReference>
<protein>
    <recommendedName>
        <fullName evidence="3">AMP-dependent synthetase/ligase domain-containing protein</fullName>
    </recommendedName>
</protein>
<dbReference type="AlphaFoldDB" id="A0A1A9EV43"/>
<feature type="domain" description="AMP-dependent synthetase/ligase" evidence="3">
    <location>
        <begin position="16"/>
        <end position="411"/>
    </location>
</feature>
<dbReference type="GO" id="GO:0070566">
    <property type="term" value="F:adenylyltransferase activity"/>
    <property type="evidence" value="ECO:0007669"/>
    <property type="project" value="TreeGrafter"/>
</dbReference>
<dbReference type="OrthoDB" id="9778690at2"/>
<dbReference type="InterPro" id="IPR045851">
    <property type="entry name" value="AMP-bd_C_sf"/>
</dbReference>
<dbReference type="FunFam" id="3.40.50.12780:FF:000013">
    <property type="entry name" value="Long-chain-fatty-acid--AMP ligase FadD32"/>
    <property type="match status" value="1"/>
</dbReference>
<keyword evidence="2" id="KW-0436">Ligase</keyword>
<dbReference type="GO" id="GO:0005886">
    <property type="term" value="C:plasma membrane"/>
    <property type="evidence" value="ECO:0007669"/>
    <property type="project" value="TreeGrafter"/>
</dbReference>
<proteinExistence type="inferred from homology"/>